<dbReference type="Pfam" id="PF04499">
    <property type="entry name" value="SAPS"/>
    <property type="match status" value="1"/>
</dbReference>
<name>A0A835YR29_9STRA</name>
<dbReference type="AlphaFoldDB" id="A0A835YR29"/>
<reference evidence="4" key="1">
    <citation type="submission" date="2021-02" db="EMBL/GenBank/DDBJ databases">
        <title>First Annotated Genome of the Yellow-green Alga Tribonema minus.</title>
        <authorList>
            <person name="Mahan K.M."/>
        </authorList>
    </citation>
    <scope>NUCLEOTIDE SEQUENCE</scope>
    <source>
        <strain evidence="4">UTEX B ZZ1240</strain>
    </source>
</reference>
<evidence type="ECO:0000256" key="2">
    <source>
        <dbReference type="ARBA" id="ARBA00023306"/>
    </source>
</evidence>
<feature type="compositionally biased region" description="Low complexity" evidence="3">
    <location>
        <begin position="843"/>
        <end position="880"/>
    </location>
</feature>
<feature type="region of interest" description="Disordered" evidence="3">
    <location>
        <begin position="395"/>
        <end position="416"/>
    </location>
</feature>
<comment type="caution">
    <text evidence="4">The sequence shown here is derived from an EMBL/GenBank/DDBJ whole genome shotgun (WGS) entry which is preliminary data.</text>
</comment>
<feature type="compositionally biased region" description="Low complexity" evidence="3">
    <location>
        <begin position="395"/>
        <end position="411"/>
    </location>
</feature>
<keyword evidence="2" id="KW-0131">Cell cycle</keyword>
<sequence>MDDGGSAAAQVLGGDIWSGNFGFTFASSVHDILERESFTLGDLLEEDEVLQEVKGLDAKLIDFLCRPETVTELLSYLADPIPADASDARRYKYPYMACEIVCCEVDRVLAAIAEQPSHLAQLLSMLDQPPGGLDHRHAGYLEEAFAVLLKRCRAQAVGAVNAGGAALFVRFLAHAGSFSVVQVLRRLLLPDAVHVLRRLLLPDAVHALVRVSRVGLQTVALPVAYTSPPAIRVRSPMRVRSSGGDLLSEGHAADAHDEHAAAAVRCTWTQDPAMLELLVGALTAPAAAAAAAAAGGESAEPGVEGGGGEGAEPADVPSHLADLLLSIVEYSPADSKLLQGMCSSSTVGALAQTAAAGLCAAPGAAETEYALAALRVLQALAVRLSSPLLLPPRAAAAAPQSETSSSSGSESGSDDDGAAVAAAAAAAPLEDVAEALLPRLCACLRVDAGELETCCGERVRRVGPARLACARFVRALVALRSARVDAALAAAAPAAEGALAALLDAFFAHEQSSLLHQAAAGAIVAALQGDAPARCALQRHLFEHCHLLTRIRDAVAGNAAGEAQGLRRRGYMAHVLQISEELARLLDAAAYDAAAATLSDTPAAPDHKGDDDDCGNNGETAADSAAAAAAPAAAAALKGGALLRELVRRDACAAWWDAYVGTTLARALSVQATPIGGFAVPVRDAGAPLAGAADFDDGHFDLTAMIDQFAEAAKESLSAGGGGGGLVMASPDDAARVFGFGGGGGSDAAAPPPPDAGGAVDWGSGRGVFDSGGGDGGGTGWANFADFGAAAAAAPPMEAFADFDAAFGSPPRAGDAAAFKTLLADALDDPFGAPPPLPPPTEFAPTPFGAGFGALSPSDAWPSPPDAFAASPRDAPAALPMQDGGDGDGDGGGEGGGEGGEEQR</sequence>
<evidence type="ECO:0000256" key="1">
    <source>
        <dbReference type="ARBA" id="ARBA00006180"/>
    </source>
</evidence>
<evidence type="ECO:0000313" key="4">
    <source>
        <dbReference type="EMBL" id="KAG5179850.1"/>
    </source>
</evidence>
<feature type="region of interest" description="Disordered" evidence="3">
    <location>
        <begin position="600"/>
        <end position="620"/>
    </location>
</feature>
<feature type="compositionally biased region" description="Pro residues" evidence="3">
    <location>
        <begin position="832"/>
        <end position="842"/>
    </location>
</feature>
<accession>A0A835YR29</accession>
<evidence type="ECO:0000256" key="3">
    <source>
        <dbReference type="SAM" id="MobiDB-lite"/>
    </source>
</evidence>
<dbReference type="OrthoDB" id="295029at2759"/>
<protein>
    <submittedName>
        <fullName evidence="4">Uncharacterized protein</fullName>
    </submittedName>
</protein>
<feature type="region of interest" description="Disordered" evidence="3">
    <location>
        <begin position="744"/>
        <end position="774"/>
    </location>
</feature>
<gene>
    <name evidence="4" type="ORF">JKP88DRAFT_325942</name>
</gene>
<feature type="region of interest" description="Disordered" evidence="3">
    <location>
        <begin position="830"/>
        <end position="904"/>
    </location>
</feature>
<dbReference type="GO" id="GO:0019903">
    <property type="term" value="F:protein phosphatase binding"/>
    <property type="evidence" value="ECO:0007669"/>
    <property type="project" value="InterPro"/>
</dbReference>
<comment type="similarity">
    <text evidence="1">Belongs to the SAPS family.</text>
</comment>
<feature type="compositionally biased region" description="Gly residues" evidence="3">
    <location>
        <begin position="764"/>
        <end position="774"/>
    </location>
</feature>
<proteinExistence type="inferred from homology"/>
<organism evidence="4 5">
    <name type="scientific">Tribonema minus</name>
    <dbReference type="NCBI Taxonomy" id="303371"/>
    <lineage>
        <taxon>Eukaryota</taxon>
        <taxon>Sar</taxon>
        <taxon>Stramenopiles</taxon>
        <taxon>Ochrophyta</taxon>
        <taxon>PX clade</taxon>
        <taxon>Xanthophyceae</taxon>
        <taxon>Tribonematales</taxon>
        <taxon>Tribonemataceae</taxon>
        <taxon>Tribonema</taxon>
    </lineage>
</organism>
<dbReference type="PANTHER" id="PTHR12634:SF8">
    <property type="entry name" value="FIERY MOUNTAIN, ISOFORM D"/>
    <property type="match status" value="1"/>
</dbReference>
<evidence type="ECO:0000313" key="5">
    <source>
        <dbReference type="Proteomes" id="UP000664859"/>
    </source>
</evidence>
<dbReference type="PANTHER" id="PTHR12634">
    <property type="entry name" value="SIT4 YEAST -ASSOCIATING PROTEIN-RELATED"/>
    <property type="match status" value="1"/>
</dbReference>
<keyword evidence="5" id="KW-1185">Reference proteome</keyword>
<dbReference type="Proteomes" id="UP000664859">
    <property type="component" value="Unassembled WGS sequence"/>
</dbReference>
<dbReference type="InterPro" id="IPR007587">
    <property type="entry name" value="SAPS"/>
</dbReference>
<dbReference type="GO" id="GO:0019888">
    <property type="term" value="F:protein phosphatase regulator activity"/>
    <property type="evidence" value="ECO:0007669"/>
    <property type="project" value="TreeGrafter"/>
</dbReference>
<dbReference type="EMBL" id="JAFCMP010000445">
    <property type="protein sequence ID" value="KAG5179850.1"/>
    <property type="molecule type" value="Genomic_DNA"/>
</dbReference>